<comment type="caution">
    <text evidence="1">The sequence shown here is derived from an EMBL/GenBank/DDBJ whole genome shotgun (WGS) entry which is preliminary data.</text>
</comment>
<protein>
    <submittedName>
        <fullName evidence="1">Uncharacterized protein</fullName>
    </submittedName>
</protein>
<dbReference type="AlphaFoldDB" id="A0A087AFC0"/>
<dbReference type="EMBL" id="JGYU01000005">
    <property type="protein sequence ID" value="KFI57470.1"/>
    <property type="molecule type" value="Genomic_DNA"/>
</dbReference>
<sequence length="85" mass="9606">MDYFYKRTRGASPFNTNDIYRICEAISIDPAELMYEAAKKADAQMQSEMSAEDRAKLALERAQRAAEYGLAAMEGDKRSEDDWGA</sequence>
<reference evidence="1 2" key="1">
    <citation type="submission" date="2014-03" db="EMBL/GenBank/DDBJ databases">
        <title>Genomics of Bifidobacteria.</title>
        <authorList>
            <person name="Ventura M."/>
            <person name="Milani C."/>
            <person name="Lugli G.A."/>
        </authorList>
    </citation>
    <scope>NUCLEOTIDE SEQUENCE [LARGE SCALE GENOMIC DNA]</scope>
    <source>
        <strain evidence="1 2">LMG 10510</strain>
    </source>
</reference>
<organism evidence="1 2">
    <name type="scientific">Bifidobacterium choerinum</name>
    <dbReference type="NCBI Taxonomy" id="35760"/>
    <lineage>
        <taxon>Bacteria</taxon>
        <taxon>Bacillati</taxon>
        <taxon>Actinomycetota</taxon>
        <taxon>Actinomycetes</taxon>
        <taxon>Bifidobacteriales</taxon>
        <taxon>Bifidobacteriaceae</taxon>
        <taxon>Bifidobacterium</taxon>
    </lineage>
</organism>
<accession>A0A087AFC0</accession>
<evidence type="ECO:0000313" key="2">
    <source>
        <dbReference type="Proteomes" id="UP000028995"/>
    </source>
</evidence>
<dbReference type="Proteomes" id="UP000028995">
    <property type="component" value="Unassembled WGS sequence"/>
</dbReference>
<dbReference type="STRING" id="35760.BCHO_0889"/>
<proteinExistence type="predicted"/>
<evidence type="ECO:0000313" key="1">
    <source>
        <dbReference type="EMBL" id="KFI57470.1"/>
    </source>
</evidence>
<gene>
    <name evidence="1" type="ORF">BCHO_0889</name>
</gene>
<keyword evidence="2" id="KW-1185">Reference proteome</keyword>
<name>A0A087AFC0_9BIFI</name>